<proteinExistence type="predicted"/>
<evidence type="ECO:0000313" key="2">
    <source>
        <dbReference type="EMBL" id="GFZ15484.1"/>
    </source>
</evidence>
<dbReference type="AlphaFoldDB" id="A0A7J0GY65"/>
<gene>
    <name evidence="2" type="ORF">Acr_24g0016740</name>
</gene>
<evidence type="ECO:0000256" key="1">
    <source>
        <dbReference type="SAM" id="SignalP"/>
    </source>
</evidence>
<protein>
    <submittedName>
        <fullName evidence="2">Uncharacterized protein</fullName>
    </submittedName>
</protein>
<accession>A0A7J0GY65</accession>
<dbReference type="PANTHER" id="PTHR33389:SF18">
    <property type="entry name" value="OS01G0677900 PROTEIN"/>
    <property type="match status" value="1"/>
</dbReference>
<reference evidence="2 3" key="1">
    <citation type="submission" date="2019-07" db="EMBL/GenBank/DDBJ databases">
        <title>De Novo Assembly of kiwifruit Actinidia rufa.</title>
        <authorList>
            <person name="Sugita-Konishi S."/>
            <person name="Sato K."/>
            <person name="Mori E."/>
            <person name="Abe Y."/>
            <person name="Kisaki G."/>
            <person name="Hamano K."/>
            <person name="Suezawa K."/>
            <person name="Otani M."/>
            <person name="Fukuda T."/>
            <person name="Manabe T."/>
            <person name="Gomi K."/>
            <person name="Tabuchi M."/>
            <person name="Akimitsu K."/>
            <person name="Kataoka I."/>
        </authorList>
    </citation>
    <scope>NUCLEOTIDE SEQUENCE [LARGE SCALE GENOMIC DNA]</scope>
    <source>
        <strain evidence="3">cv. Fuchu</strain>
    </source>
</reference>
<keyword evidence="3" id="KW-1185">Reference proteome</keyword>
<comment type="caution">
    <text evidence="2">The sequence shown here is derived from an EMBL/GenBank/DDBJ whole genome shotgun (WGS) entry which is preliminary data.</text>
</comment>
<evidence type="ECO:0000313" key="3">
    <source>
        <dbReference type="Proteomes" id="UP000585474"/>
    </source>
</evidence>
<feature type="signal peptide" evidence="1">
    <location>
        <begin position="1"/>
        <end position="27"/>
    </location>
</feature>
<dbReference type="OrthoDB" id="607498at2759"/>
<keyword evidence="1" id="KW-0732">Signal</keyword>
<dbReference type="Proteomes" id="UP000585474">
    <property type="component" value="Unassembled WGS sequence"/>
</dbReference>
<feature type="chain" id="PRO_5029729577" evidence="1">
    <location>
        <begin position="28"/>
        <end position="142"/>
    </location>
</feature>
<sequence length="142" mass="16136">MKVTFSILMQSLSLTMLCIQLLHPTVTSSISGTLESVSSPSDLKYFEPVSFLVFGSVSNYKYTLVFREFDSEYSGGISIPQNQSLGLRSREFCSTLGRRINVFKLNYMNDLQNHTPLGQAINYLPRVMSLNIIQCYEDERKV</sequence>
<name>A0A7J0GY65_9ERIC</name>
<dbReference type="PANTHER" id="PTHR33389">
    <property type="entry name" value="FAMILY PROTEIN, PUTATIVE (DUF2921)-RELATED"/>
    <property type="match status" value="1"/>
</dbReference>
<dbReference type="EMBL" id="BJWL01000024">
    <property type="protein sequence ID" value="GFZ15484.1"/>
    <property type="molecule type" value="Genomic_DNA"/>
</dbReference>
<organism evidence="2 3">
    <name type="scientific">Actinidia rufa</name>
    <dbReference type="NCBI Taxonomy" id="165716"/>
    <lineage>
        <taxon>Eukaryota</taxon>
        <taxon>Viridiplantae</taxon>
        <taxon>Streptophyta</taxon>
        <taxon>Embryophyta</taxon>
        <taxon>Tracheophyta</taxon>
        <taxon>Spermatophyta</taxon>
        <taxon>Magnoliopsida</taxon>
        <taxon>eudicotyledons</taxon>
        <taxon>Gunneridae</taxon>
        <taxon>Pentapetalae</taxon>
        <taxon>asterids</taxon>
        <taxon>Ericales</taxon>
        <taxon>Actinidiaceae</taxon>
        <taxon>Actinidia</taxon>
    </lineage>
</organism>